<dbReference type="InterPro" id="IPR036388">
    <property type="entry name" value="WH-like_DNA-bd_sf"/>
</dbReference>
<proteinExistence type="predicted"/>
<reference evidence="2" key="1">
    <citation type="submission" date="2016-10" db="EMBL/GenBank/DDBJ databases">
        <authorList>
            <person name="Varghese N."/>
            <person name="Submissions S."/>
        </authorList>
    </citation>
    <scope>NUCLEOTIDE SEQUENCE [LARGE SCALE GENOMIC DNA]</scope>
    <source>
        <strain evidence="2">DSM 26471</strain>
    </source>
</reference>
<name>A0A1I3VJU8_9RHOB</name>
<dbReference type="EMBL" id="FORH01000007">
    <property type="protein sequence ID" value="SFJ95704.1"/>
    <property type="molecule type" value="Genomic_DNA"/>
</dbReference>
<gene>
    <name evidence="1" type="ORF">SAMN04487991_3411</name>
</gene>
<organism evidence="1 2">
    <name type="scientific">Celeribacter neptunius</name>
    <dbReference type="NCBI Taxonomy" id="588602"/>
    <lineage>
        <taxon>Bacteria</taxon>
        <taxon>Pseudomonadati</taxon>
        <taxon>Pseudomonadota</taxon>
        <taxon>Alphaproteobacteria</taxon>
        <taxon>Rhodobacterales</taxon>
        <taxon>Roseobacteraceae</taxon>
        <taxon>Celeribacter</taxon>
    </lineage>
</organism>
<dbReference type="Pfam" id="PF13814">
    <property type="entry name" value="Replic_Relax"/>
    <property type="match status" value="1"/>
</dbReference>
<dbReference type="Gene3D" id="1.10.10.10">
    <property type="entry name" value="Winged helix-like DNA-binding domain superfamily/Winged helix DNA-binding domain"/>
    <property type="match status" value="1"/>
</dbReference>
<protein>
    <submittedName>
        <fullName evidence="1">Transcriptional regulator</fullName>
    </submittedName>
</protein>
<dbReference type="InterPro" id="IPR036390">
    <property type="entry name" value="WH_DNA-bd_sf"/>
</dbReference>
<evidence type="ECO:0000313" key="2">
    <source>
        <dbReference type="Proteomes" id="UP000199630"/>
    </source>
</evidence>
<dbReference type="InterPro" id="IPR025855">
    <property type="entry name" value="Replic_Relax"/>
</dbReference>
<dbReference type="Proteomes" id="UP000199630">
    <property type="component" value="Unassembled WGS sequence"/>
</dbReference>
<dbReference type="SUPFAM" id="SSF46785">
    <property type="entry name" value="Winged helix' DNA-binding domain"/>
    <property type="match status" value="1"/>
</dbReference>
<dbReference type="AlphaFoldDB" id="A0A1I3VJU8"/>
<keyword evidence="2" id="KW-1185">Reference proteome</keyword>
<accession>A0A1I3VJU8</accession>
<sequence>MSSDDLEKYRAKYCLDKPGTENRQEDTALEQTSWSPRAPSERILMILKMHGAMTSAQVGKQLQITGEAARQQLARLLEDGLVNEERRAAGRGRPAVYWHLSDKAQSRFPDTHAALTVEILNNISDVLGPQALERIIAAREAGTEALYRSAMSQCTDLPARVRKLAELRNDEGYMATVEEPGDGTLRLIENHCPICAAASVCQGFCRAEMEVFNAVLGAHAKIERAEHILGGGRRCTYVISEAEPADLARPDPHG</sequence>
<dbReference type="STRING" id="588602.SAMN04487991_3411"/>
<evidence type="ECO:0000313" key="1">
    <source>
        <dbReference type="EMBL" id="SFJ95704.1"/>
    </source>
</evidence>